<dbReference type="Gene3D" id="3.30.2210.10">
    <property type="entry name" value="Integron cassette protein superfamily"/>
    <property type="match status" value="1"/>
</dbReference>
<dbReference type="InterPro" id="IPR048473">
    <property type="entry name" value="M1E1E6-like"/>
</dbReference>
<dbReference type="EMBL" id="SZOD01000899">
    <property type="protein sequence ID" value="TKI80463.1"/>
    <property type="molecule type" value="Genomic_DNA"/>
</dbReference>
<feature type="domain" description="Integron cassette protein" evidence="1">
    <location>
        <begin position="108"/>
        <end position="200"/>
    </location>
</feature>
<dbReference type="InterPro" id="IPR048474">
    <property type="entry name" value="M1E1E6-like_sf"/>
</dbReference>
<dbReference type="Pfam" id="PF21648">
    <property type="entry name" value="M1E1E6-like"/>
    <property type="match status" value="1"/>
</dbReference>
<name>A0A4V5TPS1_BACMY</name>
<comment type="caution">
    <text evidence="2">The sequence shown here is derived from an EMBL/GenBank/DDBJ whole genome shotgun (WGS) entry which is preliminary data.</text>
</comment>
<evidence type="ECO:0000313" key="3">
    <source>
        <dbReference type="Proteomes" id="UP000305524"/>
    </source>
</evidence>
<evidence type="ECO:0000313" key="2">
    <source>
        <dbReference type="EMBL" id="TKI80463.1"/>
    </source>
</evidence>
<proteinExistence type="predicted"/>
<dbReference type="AlphaFoldDB" id="A0A4V5TPS1"/>
<gene>
    <name evidence="2" type="ORF">FC701_28255</name>
</gene>
<dbReference type="Proteomes" id="UP000305524">
    <property type="component" value="Unassembled WGS sequence"/>
</dbReference>
<evidence type="ECO:0000259" key="1">
    <source>
        <dbReference type="Pfam" id="PF21648"/>
    </source>
</evidence>
<organism evidence="2 3">
    <name type="scientific">Bacillus mycoides</name>
    <dbReference type="NCBI Taxonomy" id="1405"/>
    <lineage>
        <taxon>Bacteria</taxon>
        <taxon>Bacillati</taxon>
        <taxon>Bacillota</taxon>
        <taxon>Bacilli</taxon>
        <taxon>Bacillales</taxon>
        <taxon>Bacillaceae</taxon>
        <taxon>Bacillus</taxon>
        <taxon>Bacillus cereus group</taxon>
    </lineage>
</organism>
<accession>A0A4V5TPS1</accession>
<dbReference type="RefSeq" id="WP_137059116.1">
    <property type="nucleotide sequence ID" value="NZ_SZOD01000899.1"/>
</dbReference>
<sequence length="210" mass="24362">MNVELNAVQQEQRAVIETNLELVKQATNGQADPEHDQLFEQMADVAHELHMSLEPRPKHHQYMIENSGMQPEEAGFYRSIHAVEDLLAYLDNTDANNDPEDQTMGNSFEMQIYSRRWGHNDPYTLIRNEEGWRVSYMTYDWQSGKDALEVLIPSLRHDSIVYPYNLGDVMMDIWNQAAEDGLSHEEVQGMLNDVAEWINATEKTYPTFVR</sequence>
<reference evidence="2 3" key="1">
    <citation type="journal article" date="2019" name="Environ. Microbiol.">
        <title>An active ?-lactamase is a part of an orchestrated cell wall stress resistance network of Bacillus subtilis and related rhizosphere species.</title>
        <authorList>
            <person name="Bucher T."/>
            <person name="Keren-Paz A."/>
            <person name="Hausser J."/>
            <person name="Olender T."/>
            <person name="Cytryn E."/>
            <person name="Kolodkin-Gal I."/>
        </authorList>
    </citation>
    <scope>NUCLEOTIDE SEQUENCE [LARGE SCALE GENOMIC DNA]</scope>
    <source>
        <strain evidence="2 3">I186</strain>
    </source>
</reference>
<protein>
    <recommendedName>
        <fullName evidence="1">Integron cassette protein domain-containing protein</fullName>
    </recommendedName>
</protein>